<dbReference type="InterPro" id="IPR020476">
    <property type="entry name" value="Nudix_hydrolase"/>
</dbReference>
<evidence type="ECO:0000256" key="7">
    <source>
        <dbReference type="ARBA" id="ARBA00022801"/>
    </source>
</evidence>
<evidence type="ECO:0000256" key="15">
    <source>
        <dbReference type="ARBA" id="ARBA00041979"/>
    </source>
</evidence>
<dbReference type="Pfam" id="PF02581">
    <property type="entry name" value="TMP-TENI"/>
    <property type="match status" value="1"/>
</dbReference>
<dbReference type="PROSITE" id="PS51462">
    <property type="entry name" value="NUDIX"/>
    <property type="match status" value="1"/>
</dbReference>
<dbReference type="GO" id="GO:0006281">
    <property type="term" value="P:DNA repair"/>
    <property type="evidence" value="ECO:0007669"/>
    <property type="project" value="UniProtKB-KW"/>
</dbReference>
<dbReference type="GO" id="GO:0044716">
    <property type="term" value="F:8-oxo-GDP phosphatase activity"/>
    <property type="evidence" value="ECO:0007669"/>
    <property type="project" value="TreeGrafter"/>
</dbReference>
<dbReference type="AlphaFoldDB" id="R4YTN7"/>
<dbReference type="Gene3D" id="3.90.79.10">
    <property type="entry name" value="Nucleoside Triphosphate Pyrophosphohydrolase"/>
    <property type="match status" value="1"/>
</dbReference>
<accession>R4YTN7</accession>
<dbReference type="CDD" id="cd03425">
    <property type="entry name" value="NUDIX_MutT_NudA_like"/>
    <property type="match status" value="1"/>
</dbReference>
<dbReference type="Gene3D" id="3.20.20.70">
    <property type="entry name" value="Aldolase class I"/>
    <property type="match status" value="1"/>
</dbReference>
<comment type="cofactor">
    <cofactor evidence="1">
        <name>Mg(2+)</name>
        <dbReference type="ChEBI" id="CHEBI:18420"/>
    </cofactor>
</comment>
<keyword evidence="8" id="KW-0460">Magnesium</keyword>
<dbReference type="GO" id="GO:0008413">
    <property type="term" value="F:8-oxo-7,8-dihydroguanosine triphosphate pyrophosphatase activity"/>
    <property type="evidence" value="ECO:0007669"/>
    <property type="project" value="TreeGrafter"/>
</dbReference>
<feature type="domain" description="Nudix hydrolase" evidence="17">
    <location>
        <begin position="3"/>
        <end position="155"/>
    </location>
</feature>
<dbReference type="InterPro" id="IPR020084">
    <property type="entry name" value="NUDIX_hydrolase_CS"/>
</dbReference>
<dbReference type="PANTHER" id="PTHR47707">
    <property type="entry name" value="8-OXO-DGTP DIPHOSPHATASE"/>
    <property type="match status" value="1"/>
</dbReference>
<dbReference type="InterPro" id="IPR015797">
    <property type="entry name" value="NUDIX_hydrolase-like_dom_sf"/>
</dbReference>
<dbReference type="KEGG" id="oai:OLEAN_C29970"/>
<evidence type="ECO:0000256" key="1">
    <source>
        <dbReference type="ARBA" id="ARBA00001946"/>
    </source>
</evidence>
<evidence type="ECO:0000256" key="9">
    <source>
        <dbReference type="ARBA" id="ARBA00023204"/>
    </source>
</evidence>
<evidence type="ECO:0000256" key="8">
    <source>
        <dbReference type="ARBA" id="ARBA00022842"/>
    </source>
</evidence>
<dbReference type="GO" id="GO:0046872">
    <property type="term" value="F:metal ion binding"/>
    <property type="evidence" value="ECO:0007669"/>
    <property type="project" value="UniProtKB-KW"/>
</dbReference>
<keyword evidence="4" id="KW-0235">DNA replication</keyword>
<dbReference type="PROSITE" id="PS00893">
    <property type="entry name" value="NUDIX_BOX"/>
    <property type="match status" value="1"/>
</dbReference>
<comment type="similarity">
    <text evidence="2">Belongs to the Nudix hydrolase family.</text>
</comment>
<evidence type="ECO:0000259" key="17">
    <source>
        <dbReference type="PROSITE" id="PS51462"/>
    </source>
</evidence>
<dbReference type="GO" id="GO:0006260">
    <property type="term" value="P:DNA replication"/>
    <property type="evidence" value="ECO:0007669"/>
    <property type="project" value="UniProtKB-KW"/>
</dbReference>
<dbReference type="HOGENOM" id="CLU_076087_0_0_6"/>
<reference evidence="18 19" key="1">
    <citation type="journal article" date="2013" name="Nat. Commun.">
        <title>Genome sequence and functional genomic analysis of the oil-degrading bacterium Oleispira antarctica.</title>
        <authorList>
            <person name="Kube M."/>
            <person name="Chernikova T.N."/>
            <person name="Al-Ramahi Y."/>
            <person name="Beloqui A."/>
            <person name="Lopez-Cortez N."/>
            <person name="Guazzaroni M.E."/>
            <person name="Heipieper H.J."/>
            <person name="Klages S."/>
            <person name="Kotsyurbenko O.R."/>
            <person name="Langer I."/>
            <person name="Nechitaylo T.Y."/>
            <person name="Lunsdorf H."/>
            <person name="Fernandez M."/>
            <person name="Juarez S."/>
            <person name="Ciordia S."/>
            <person name="Singer A."/>
            <person name="Kagan O."/>
            <person name="Egorova O."/>
            <person name="Petit P.A."/>
            <person name="Stogios P."/>
            <person name="Kim Y."/>
            <person name="Tchigvintsev A."/>
            <person name="Flick R."/>
            <person name="Denaro R."/>
            <person name="Genovese M."/>
            <person name="Albar J.P."/>
            <person name="Reva O.N."/>
            <person name="Martinez-Gomariz M."/>
            <person name="Tran H."/>
            <person name="Ferrer M."/>
            <person name="Savchenko A."/>
            <person name="Yakunin A.F."/>
            <person name="Yakimov M.M."/>
            <person name="Golyshina O.V."/>
            <person name="Reinhardt R."/>
            <person name="Golyshin P.N."/>
        </authorList>
    </citation>
    <scope>NUCLEOTIDE SEQUENCE [LARGE SCALE GENOMIC DNA]</scope>
</reference>
<sequence>MKKFVHVAVGVIFDSAPENVSAGKSKILIAKRADHQHQGGLWEFPGGKVELGESIQVALQRELEEELGLQSSADDMQPLISIPFHYPDKSVLLDVWAVYNATEFLKTDDIELFDFKDSKLVGKEGQPLVWVEHSELANYEFPAANKAIIDALLLPPKIAISQDSNNPDIILSQVANTLKNHSNIWIQLRAPSLGQLQYTQLAMKLYGICHEAGSKLIWNCPLEWYQVAFADGLHLSNKNSLNSGLDTANERPIPANQWLSMACHNLTELEVAQNIADYVLVSPVHETTTHPQANALTWSGFKVITDQARIPCYALGGVTMSESQTCIQFGGQGIAGIRCFMADEKNITRKNNES</sequence>
<evidence type="ECO:0000256" key="10">
    <source>
        <dbReference type="ARBA" id="ARBA00035861"/>
    </source>
</evidence>
<comment type="catalytic activity">
    <reaction evidence="10">
        <text>8-oxo-dGTP + H2O = 8-oxo-dGMP + diphosphate + H(+)</text>
        <dbReference type="Rhea" id="RHEA:31575"/>
        <dbReference type="ChEBI" id="CHEBI:15377"/>
        <dbReference type="ChEBI" id="CHEBI:15378"/>
        <dbReference type="ChEBI" id="CHEBI:33019"/>
        <dbReference type="ChEBI" id="CHEBI:63224"/>
        <dbReference type="ChEBI" id="CHEBI:77896"/>
        <dbReference type="EC" id="3.6.1.55"/>
    </reaction>
</comment>
<dbReference type="CDD" id="cd00564">
    <property type="entry name" value="TMP_TenI"/>
    <property type="match status" value="1"/>
</dbReference>
<keyword evidence="6" id="KW-0227">DNA damage</keyword>
<evidence type="ECO:0000313" key="19">
    <source>
        <dbReference type="Proteomes" id="UP000032749"/>
    </source>
</evidence>
<protein>
    <recommendedName>
        <fullName evidence="13">8-oxo-dGTP diphosphatase</fullName>
        <ecNumber evidence="12">3.6.1.55</ecNumber>
    </recommendedName>
    <alternativeName>
        <fullName evidence="16">7,8-dihydro-8-oxoguanine-triphosphatase</fullName>
    </alternativeName>
    <alternativeName>
        <fullName evidence="15">Mutator protein MutT</fullName>
    </alternativeName>
    <alternativeName>
        <fullName evidence="14">dGTP pyrophosphohydrolase</fullName>
    </alternativeName>
</protein>
<dbReference type="InterPro" id="IPR029119">
    <property type="entry name" value="MutY_C"/>
</dbReference>
<dbReference type="GO" id="GO:0044715">
    <property type="term" value="F:8-oxo-dGDP phosphatase activity"/>
    <property type="evidence" value="ECO:0007669"/>
    <property type="project" value="TreeGrafter"/>
</dbReference>
<dbReference type="GO" id="GO:0009228">
    <property type="term" value="P:thiamine biosynthetic process"/>
    <property type="evidence" value="ECO:0007669"/>
    <property type="project" value="UniProtKB-KW"/>
</dbReference>
<evidence type="ECO:0000256" key="12">
    <source>
        <dbReference type="ARBA" id="ARBA00038905"/>
    </source>
</evidence>
<evidence type="ECO:0000256" key="4">
    <source>
        <dbReference type="ARBA" id="ARBA00022705"/>
    </source>
</evidence>
<evidence type="ECO:0000256" key="16">
    <source>
        <dbReference type="ARBA" id="ARBA00042798"/>
    </source>
</evidence>
<evidence type="ECO:0000256" key="11">
    <source>
        <dbReference type="ARBA" id="ARBA00036904"/>
    </source>
</evidence>
<comment type="catalytic activity">
    <reaction evidence="11">
        <text>8-oxo-GTP + H2O = 8-oxo-GMP + diphosphate + H(+)</text>
        <dbReference type="Rhea" id="RHEA:67616"/>
        <dbReference type="ChEBI" id="CHEBI:15377"/>
        <dbReference type="ChEBI" id="CHEBI:15378"/>
        <dbReference type="ChEBI" id="CHEBI:33019"/>
        <dbReference type="ChEBI" id="CHEBI:143553"/>
        <dbReference type="ChEBI" id="CHEBI:145694"/>
    </reaction>
</comment>
<gene>
    <name evidence="18" type="primary">mutT</name>
    <name evidence="18" type="ORF">OLEAN_C29970</name>
</gene>
<dbReference type="GO" id="GO:0035539">
    <property type="term" value="F:8-oxo-7,8-dihydrodeoxyguanosine triphosphate pyrophosphatase activity"/>
    <property type="evidence" value="ECO:0007669"/>
    <property type="project" value="UniProtKB-EC"/>
</dbReference>
<organism evidence="18 19">
    <name type="scientific">Oleispira antarctica RB-8</name>
    <dbReference type="NCBI Taxonomy" id="698738"/>
    <lineage>
        <taxon>Bacteria</taxon>
        <taxon>Pseudomonadati</taxon>
        <taxon>Pseudomonadota</taxon>
        <taxon>Gammaproteobacteria</taxon>
        <taxon>Oceanospirillales</taxon>
        <taxon>Oceanospirillaceae</taxon>
        <taxon>Oleispira</taxon>
    </lineage>
</organism>
<evidence type="ECO:0000313" key="18">
    <source>
        <dbReference type="EMBL" id="CCK77173.1"/>
    </source>
</evidence>
<dbReference type="STRING" id="698738.OLEAN_C29970"/>
<dbReference type="OrthoDB" id="9810648at2"/>
<evidence type="ECO:0000256" key="2">
    <source>
        <dbReference type="ARBA" id="ARBA00005582"/>
    </source>
</evidence>
<keyword evidence="7" id="KW-0378">Hydrolase</keyword>
<evidence type="ECO:0000256" key="3">
    <source>
        <dbReference type="ARBA" id="ARBA00022457"/>
    </source>
</evidence>
<keyword evidence="19" id="KW-1185">Reference proteome</keyword>
<evidence type="ECO:0000256" key="14">
    <source>
        <dbReference type="ARBA" id="ARBA00041592"/>
    </source>
</evidence>
<dbReference type="Pfam" id="PF14815">
    <property type="entry name" value="NUDIX_4"/>
    <property type="match status" value="1"/>
</dbReference>
<keyword evidence="9" id="KW-0234">DNA repair</keyword>
<keyword evidence="5" id="KW-0479">Metal-binding</keyword>
<dbReference type="InterPro" id="IPR013785">
    <property type="entry name" value="Aldolase_TIM"/>
</dbReference>
<proteinExistence type="inferred from homology"/>
<name>R4YTN7_OLEAN</name>
<dbReference type="InterPro" id="IPR047127">
    <property type="entry name" value="MutT-like"/>
</dbReference>
<dbReference type="SUPFAM" id="SSF51391">
    <property type="entry name" value="Thiamin phosphate synthase"/>
    <property type="match status" value="1"/>
</dbReference>
<dbReference type="PANTHER" id="PTHR47707:SF1">
    <property type="entry name" value="NUDIX HYDROLASE FAMILY PROTEIN"/>
    <property type="match status" value="1"/>
</dbReference>
<dbReference type="InterPro" id="IPR036206">
    <property type="entry name" value="ThiamineP_synth_sf"/>
</dbReference>
<dbReference type="EMBL" id="FO203512">
    <property type="protein sequence ID" value="CCK77173.1"/>
    <property type="molecule type" value="Genomic_DNA"/>
</dbReference>
<keyword evidence="3" id="KW-0515">Mutator protein</keyword>
<dbReference type="InterPro" id="IPR000086">
    <property type="entry name" value="NUDIX_hydrolase_dom"/>
</dbReference>
<dbReference type="SUPFAM" id="SSF55811">
    <property type="entry name" value="Nudix"/>
    <property type="match status" value="1"/>
</dbReference>
<dbReference type="InterPro" id="IPR022998">
    <property type="entry name" value="ThiamineP_synth_TenI"/>
</dbReference>
<evidence type="ECO:0000256" key="13">
    <source>
        <dbReference type="ARBA" id="ARBA00040794"/>
    </source>
</evidence>
<evidence type="ECO:0000256" key="5">
    <source>
        <dbReference type="ARBA" id="ARBA00022723"/>
    </source>
</evidence>
<dbReference type="Proteomes" id="UP000032749">
    <property type="component" value="Chromosome"/>
</dbReference>
<dbReference type="PRINTS" id="PR00502">
    <property type="entry name" value="NUDIXFAMILY"/>
</dbReference>
<evidence type="ECO:0000256" key="6">
    <source>
        <dbReference type="ARBA" id="ARBA00022763"/>
    </source>
</evidence>
<dbReference type="EC" id="3.6.1.55" evidence="12"/>
<dbReference type="NCBIfam" id="NF006530">
    <property type="entry name" value="PRK08999.1"/>
    <property type="match status" value="1"/>
</dbReference>